<reference evidence="2 6" key="3">
    <citation type="submission" date="2019-11" db="EMBL/GenBank/DDBJ databases">
        <title>Genome-resolved metagenomics to study the prevalence of co-infection and intraspecific heterogeneity among plant pathogen metapopulations.</title>
        <authorList>
            <person name="Newberry E."/>
            <person name="Bhandari R."/>
            <person name="Kemble J."/>
            <person name="Sikora E."/>
            <person name="Potnis N."/>
        </authorList>
    </citation>
    <scope>NUCLEOTIDE SEQUENCE [LARGE SCALE GENOMIC DNA]</scope>
    <source>
        <strain evidence="2">Xp_Tom_Tuscaloosa_18b</strain>
    </source>
</reference>
<reference evidence="3 5" key="2">
    <citation type="submission" date="2018-02" db="EMBL/GenBank/DDBJ databases">
        <title>Characterization of Xanthomonas diversity in transplant houses and field plants.</title>
        <authorList>
            <person name="Abrahamian P."/>
            <person name="Timilsina S."/>
            <person name="Minsavage G.V."/>
            <person name="Goss E.M."/>
            <person name="Jones J.B."/>
            <person name="Vallad G.E."/>
        </authorList>
    </citation>
    <scope>NUCLEOTIDE SEQUENCE [LARGE SCALE GENOMIC DNA]</scope>
    <source>
        <strain evidence="3 5">GEV2132</strain>
    </source>
</reference>
<evidence type="ECO:0000313" key="3">
    <source>
        <dbReference type="EMBL" id="RXD57434.1"/>
    </source>
</evidence>
<sequence length="774" mass="86154">MEIWNWVEKLQDDLGEAGQPQNAQLLTRLTDHICDLQIDRAEALLPEARALGKTLANPWLEVFVGHWEMRNRVGNLCEGERALGDAVALFERAHRADAVECPQSVCVTQDLAACYANIDGPGWVEERIEVCDETLGRIDPSWSCYQCLSCEKADALLDDGRGDAALQYLEQQSQAILDHGGEIYDGVPDMRISILLALGRAQEALALVEQRERDAAREGAEWANCSQPRRLQKARALALLQRDDEAMEALLPWREIAPRYRLHWLRAVAVLVARAPERNSWDLGSRVQQMLDHYAQVGAHRILIEAAELAIGLALQRGAVWTARRHLALARAHLPKLRQDRGATLALDGWAARIAAVSAGEESPVAAAQLLEWLNAQGDDVVRNPEREAQWLLQAVADCPDDAELVDTTASALSACAADEEAIALLWSFVQRHADRETSPTFRLMNLLLGRGDEAGVRRLAQLYRPQAPVAALWCEAQLAQRLGDWPALEQACTALLELSPGSHGARGLLARMYLDTGRFAEAAAVYRQLTELLEEPRSAHWDHMTAASAAQDWDAVRASVQAIGMELSSTGGVVEETWGWVIIRCMDDGEMAEYYARRTGPVTARIVENAPAHRRQHVGDWVVFDAELLYPPPEDEAERERFVPTYAQVHVLQAGGYANSWLVDGVHPGDEVIEAMRADLEMRGWKMWLHSRDDYRVVDPDHPDAFNPEDATSGLPGVLFTVALPENVAPQELHRVLRCTTSRWSHPMCWLRLAEACGQDPQPHLDAVERYGL</sequence>
<name>A0A0G8VU32_XANPE</name>
<evidence type="ECO:0000313" key="6">
    <source>
        <dbReference type="Proteomes" id="UP000471082"/>
    </source>
</evidence>
<evidence type="ECO:0000313" key="1">
    <source>
        <dbReference type="EMBL" id="KLC07393.1"/>
    </source>
</evidence>
<dbReference type="Proteomes" id="UP000471082">
    <property type="component" value="Unassembled WGS sequence"/>
</dbReference>
<accession>A0A0G8VU32</accession>
<organism evidence="2 6">
    <name type="scientific">Xanthomonas perforans</name>
    <dbReference type="NCBI Taxonomy" id="442694"/>
    <lineage>
        <taxon>Bacteria</taxon>
        <taxon>Pseudomonadati</taxon>
        <taxon>Pseudomonadota</taxon>
        <taxon>Gammaproteobacteria</taxon>
        <taxon>Lysobacterales</taxon>
        <taxon>Lysobacteraceae</taxon>
        <taxon>Xanthomonas</taxon>
    </lineage>
</organism>
<dbReference type="Gene3D" id="1.25.40.10">
    <property type="entry name" value="Tetratricopeptide repeat domain"/>
    <property type="match status" value="1"/>
</dbReference>
<gene>
    <name evidence="3" type="ORF">DB769_00855</name>
    <name evidence="2" type="ORF">G3W61_07800</name>
    <name evidence="1" type="ORF">XP315_05990</name>
</gene>
<dbReference type="AlphaFoldDB" id="A0A0G8VU32"/>
<evidence type="ECO:0000313" key="4">
    <source>
        <dbReference type="Proteomes" id="UP000035369"/>
    </source>
</evidence>
<comment type="caution">
    <text evidence="2">The sequence shown here is derived from an EMBL/GenBank/DDBJ whole genome shotgun (WGS) entry which is preliminary data.</text>
</comment>
<protein>
    <recommendedName>
        <fullName evidence="7">Tetratricopeptide repeat protein</fullName>
    </recommendedName>
</protein>
<dbReference type="EMBL" id="JZUY01000036">
    <property type="protein sequence ID" value="KLC07393.1"/>
    <property type="molecule type" value="Genomic_DNA"/>
</dbReference>
<dbReference type="RefSeq" id="WP_008571095.1">
    <property type="nucleotide sequence ID" value="NZ_CP018475.1"/>
</dbReference>
<dbReference type="KEGG" id="xpe:BJD13_10300"/>
<evidence type="ECO:0000313" key="5">
    <source>
        <dbReference type="Proteomes" id="UP000289372"/>
    </source>
</evidence>
<dbReference type="EMBL" id="PUUL01000004">
    <property type="protein sequence ID" value="RXD57434.1"/>
    <property type="molecule type" value="Genomic_DNA"/>
</dbReference>
<dbReference type="InterPro" id="IPR011990">
    <property type="entry name" value="TPR-like_helical_dom_sf"/>
</dbReference>
<keyword evidence="4" id="KW-1185">Reference proteome</keyword>
<dbReference type="GeneID" id="61778172"/>
<dbReference type="EMBL" id="JAAGYU010000025">
    <property type="protein sequence ID" value="NEL76155.1"/>
    <property type="molecule type" value="Genomic_DNA"/>
</dbReference>
<dbReference type="Proteomes" id="UP000035369">
    <property type="component" value="Unassembled WGS sequence"/>
</dbReference>
<dbReference type="Proteomes" id="UP000289372">
    <property type="component" value="Unassembled WGS sequence"/>
</dbReference>
<dbReference type="SUPFAM" id="SSF48452">
    <property type="entry name" value="TPR-like"/>
    <property type="match status" value="2"/>
</dbReference>
<evidence type="ECO:0000313" key="2">
    <source>
        <dbReference type="EMBL" id="NEL76155.1"/>
    </source>
</evidence>
<reference evidence="1 4" key="1">
    <citation type="submission" date="2015-02" db="EMBL/GenBank/DDBJ databases">
        <title>Whole genome sequencing of multiple isolates of three species of pepper and tomato-infecting xanthomonads reveals genetic diversity in field strains and pinpoints effectors responsible for host specificity.</title>
        <authorList>
            <person name="Schwartz A."/>
            <person name="Dahlbeck D."/>
            <person name="Staskawicz B."/>
            <person name="Bart R."/>
            <person name="Potnis N."/>
            <person name="Minsavage G."/>
            <person name="Timilsina S."/>
            <person name="Goss E."/>
            <person name="Jones J."/>
            <person name="Vallad G."/>
            <person name="Barak J."/>
            <person name="Miller S."/>
            <person name="Ritchie D."/>
            <person name="Martins J.Jr."/>
            <person name="Patane J.S."/>
            <person name="Setubal J.C."/>
        </authorList>
    </citation>
    <scope>NUCLEOTIDE SEQUENCE [LARGE SCALE GENOMIC DNA]</scope>
    <source>
        <strain evidence="1 4">Xp3-15</strain>
    </source>
</reference>
<proteinExistence type="predicted"/>
<evidence type="ECO:0008006" key="7">
    <source>
        <dbReference type="Google" id="ProtNLM"/>
    </source>
</evidence>